<evidence type="ECO:0000259" key="6">
    <source>
        <dbReference type="Pfam" id="PF00892"/>
    </source>
</evidence>
<gene>
    <name evidence="8" type="ORF">UFOPK2656_00080</name>
    <name evidence="9" type="ORF">UFOPK3099_00716</name>
    <name evidence="10" type="ORF">UFOPK3267_00989</name>
    <name evidence="11" type="ORF">UFOPK3651_01930</name>
    <name evidence="12" type="ORF">UFOPK3931_01452</name>
    <name evidence="7" type="ORF">UFOPK4189_01684</name>
</gene>
<dbReference type="EMBL" id="CAFBIY010000042">
    <property type="protein sequence ID" value="CAB4849737.1"/>
    <property type="molecule type" value="Genomic_DNA"/>
</dbReference>
<evidence type="ECO:0000256" key="1">
    <source>
        <dbReference type="ARBA" id="ARBA00004141"/>
    </source>
</evidence>
<dbReference type="EMBL" id="CAFBMT010000010">
    <property type="protein sequence ID" value="CAB4937814.1"/>
    <property type="molecule type" value="Genomic_DNA"/>
</dbReference>
<feature type="transmembrane region" description="Helical" evidence="5">
    <location>
        <begin position="129"/>
        <end position="149"/>
    </location>
</feature>
<feature type="transmembrane region" description="Helical" evidence="5">
    <location>
        <begin position="40"/>
        <end position="62"/>
    </location>
</feature>
<dbReference type="PANTHER" id="PTHR32322">
    <property type="entry name" value="INNER MEMBRANE TRANSPORTER"/>
    <property type="match status" value="1"/>
</dbReference>
<feature type="transmembrane region" description="Helical" evidence="5">
    <location>
        <begin position="12"/>
        <end position="34"/>
    </location>
</feature>
<dbReference type="SUPFAM" id="SSF103481">
    <property type="entry name" value="Multidrug resistance efflux transporter EmrE"/>
    <property type="match status" value="2"/>
</dbReference>
<dbReference type="InterPro" id="IPR050638">
    <property type="entry name" value="AA-Vitamin_Transporters"/>
</dbReference>
<keyword evidence="4 5" id="KW-0472">Membrane</keyword>
<dbReference type="EMBL" id="CAFAAV010000039">
    <property type="protein sequence ID" value="CAB4810643.1"/>
    <property type="molecule type" value="Genomic_DNA"/>
</dbReference>
<dbReference type="AlphaFoldDB" id="A0A6J6A3D4"/>
<dbReference type="PANTHER" id="PTHR32322:SF2">
    <property type="entry name" value="EAMA DOMAIN-CONTAINING PROTEIN"/>
    <property type="match status" value="1"/>
</dbReference>
<feature type="transmembrane region" description="Helical" evidence="5">
    <location>
        <begin position="100"/>
        <end position="122"/>
    </location>
</feature>
<evidence type="ECO:0000313" key="9">
    <source>
        <dbReference type="EMBL" id="CAB4810643.1"/>
    </source>
</evidence>
<dbReference type="GO" id="GO:0016020">
    <property type="term" value="C:membrane"/>
    <property type="evidence" value="ECO:0007669"/>
    <property type="project" value="UniProtKB-SubCell"/>
</dbReference>
<evidence type="ECO:0000256" key="5">
    <source>
        <dbReference type="SAM" id="Phobius"/>
    </source>
</evidence>
<sequence>MATPSTHDRRQAFILFAASIAIGSFSFTLVKIALRELSPLGLATGRVVTAALFYVAIIAARPSRRTPIRKGDRLRIVLSGLGGSVVFHLLFSWGQQRVTVAMAAVVMATMPAMVAAGEVLFLRHRLTRVHLAGLAAAMIGCAAIGLAGGDHGSTSLLGAGAIALATLTWAAVTVATRSITKSYDGWWLNTPGALLGAVLILGLEAPHLGEFGSLSLKGWLAIIWLGSASSAFIYYVMARVMTVISGTTASALGTVVTPTSVLVAWLVLGDAPSFAEVLGGICVITGAVLVTRGPAPDAHLELTVPL</sequence>
<keyword evidence="2 5" id="KW-0812">Transmembrane</keyword>
<dbReference type="InterPro" id="IPR000620">
    <property type="entry name" value="EamA_dom"/>
</dbReference>
<keyword evidence="3 5" id="KW-1133">Transmembrane helix</keyword>
<evidence type="ECO:0000256" key="3">
    <source>
        <dbReference type="ARBA" id="ARBA00022989"/>
    </source>
</evidence>
<protein>
    <submittedName>
        <fullName evidence="7">Unannotated protein</fullName>
    </submittedName>
</protein>
<feature type="transmembrane region" description="Helical" evidence="5">
    <location>
        <begin position="74"/>
        <end position="94"/>
    </location>
</feature>
<dbReference type="InterPro" id="IPR037185">
    <property type="entry name" value="EmrE-like"/>
</dbReference>
<reference evidence="7" key="1">
    <citation type="submission" date="2020-05" db="EMBL/GenBank/DDBJ databases">
        <authorList>
            <person name="Chiriac C."/>
            <person name="Salcher M."/>
            <person name="Ghai R."/>
            <person name="Kavagutti S V."/>
        </authorList>
    </citation>
    <scope>NUCLEOTIDE SEQUENCE</scope>
</reference>
<feature type="transmembrane region" description="Helical" evidence="5">
    <location>
        <begin position="155"/>
        <end position="174"/>
    </location>
</feature>
<dbReference type="EMBL" id="CAFBOL010000034">
    <property type="protein sequence ID" value="CAB4990742.1"/>
    <property type="molecule type" value="Genomic_DNA"/>
</dbReference>
<evidence type="ECO:0000256" key="2">
    <source>
        <dbReference type="ARBA" id="ARBA00022692"/>
    </source>
</evidence>
<name>A0A6J6A3D4_9ZZZZ</name>
<feature type="domain" description="EamA" evidence="6">
    <location>
        <begin position="14"/>
        <end position="144"/>
    </location>
</feature>
<evidence type="ECO:0000313" key="12">
    <source>
        <dbReference type="EMBL" id="CAB4990742.1"/>
    </source>
</evidence>
<dbReference type="EMBL" id="CAESGF010000008">
    <property type="protein sequence ID" value="CAB4363914.1"/>
    <property type="molecule type" value="Genomic_DNA"/>
</dbReference>
<dbReference type="Pfam" id="PF00892">
    <property type="entry name" value="EamA"/>
    <property type="match status" value="2"/>
</dbReference>
<evidence type="ECO:0000313" key="8">
    <source>
        <dbReference type="EMBL" id="CAB4701378.1"/>
    </source>
</evidence>
<feature type="domain" description="EamA" evidence="6">
    <location>
        <begin position="157"/>
        <end position="291"/>
    </location>
</feature>
<evidence type="ECO:0000256" key="4">
    <source>
        <dbReference type="ARBA" id="ARBA00023136"/>
    </source>
</evidence>
<dbReference type="EMBL" id="CAEZYF010000001">
    <property type="protein sequence ID" value="CAB4701378.1"/>
    <property type="molecule type" value="Genomic_DNA"/>
</dbReference>
<evidence type="ECO:0000313" key="10">
    <source>
        <dbReference type="EMBL" id="CAB4849737.1"/>
    </source>
</evidence>
<feature type="transmembrane region" description="Helical" evidence="5">
    <location>
        <begin position="249"/>
        <end position="268"/>
    </location>
</feature>
<feature type="transmembrane region" description="Helical" evidence="5">
    <location>
        <begin position="186"/>
        <end position="206"/>
    </location>
</feature>
<accession>A0A6J6A3D4</accession>
<feature type="transmembrane region" description="Helical" evidence="5">
    <location>
        <begin position="218"/>
        <end position="237"/>
    </location>
</feature>
<evidence type="ECO:0000313" key="11">
    <source>
        <dbReference type="EMBL" id="CAB4937814.1"/>
    </source>
</evidence>
<proteinExistence type="predicted"/>
<comment type="subcellular location">
    <subcellularLocation>
        <location evidence="1">Membrane</location>
        <topology evidence="1">Multi-pass membrane protein</topology>
    </subcellularLocation>
</comment>
<organism evidence="7">
    <name type="scientific">freshwater metagenome</name>
    <dbReference type="NCBI Taxonomy" id="449393"/>
    <lineage>
        <taxon>unclassified sequences</taxon>
        <taxon>metagenomes</taxon>
        <taxon>ecological metagenomes</taxon>
    </lineage>
</organism>
<evidence type="ECO:0000313" key="7">
    <source>
        <dbReference type="EMBL" id="CAB4363914.1"/>
    </source>
</evidence>